<keyword evidence="1" id="KW-0732">Signal</keyword>
<feature type="chain" id="PRO_5014902052" evidence="1">
    <location>
        <begin position="24"/>
        <end position="95"/>
    </location>
</feature>
<protein>
    <submittedName>
        <fullName evidence="2">Putative secreted protein</fullName>
    </submittedName>
</protein>
<organism evidence="2">
    <name type="scientific">Anopheles darlingi</name>
    <name type="common">Mosquito</name>
    <dbReference type="NCBI Taxonomy" id="43151"/>
    <lineage>
        <taxon>Eukaryota</taxon>
        <taxon>Metazoa</taxon>
        <taxon>Ecdysozoa</taxon>
        <taxon>Arthropoda</taxon>
        <taxon>Hexapoda</taxon>
        <taxon>Insecta</taxon>
        <taxon>Pterygota</taxon>
        <taxon>Neoptera</taxon>
        <taxon>Endopterygota</taxon>
        <taxon>Diptera</taxon>
        <taxon>Nematocera</taxon>
        <taxon>Culicoidea</taxon>
        <taxon>Culicidae</taxon>
        <taxon>Anophelinae</taxon>
        <taxon>Anopheles</taxon>
    </lineage>
</organism>
<sequence length="95" mass="10780">MTLATPEWCFWACLLTFLKNVLTSLHQFAAIYWAREPATSMRRAACASCVVKPREAHGNMYLHIVLIALNTVCEKCPLQPVARWFGTPRRITTKG</sequence>
<feature type="signal peptide" evidence="1">
    <location>
        <begin position="1"/>
        <end position="23"/>
    </location>
</feature>
<evidence type="ECO:0000256" key="1">
    <source>
        <dbReference type="SAM" id="SignalP"/>
    </source>
</evidence>
<reference evidence="2" key="1">
    <citation type="submission" date="2018-01" db="EMBL/GenBank/DDBJ databases">
        <title>An insight into the sialome of Amazonian anophelines.</title>
        <authorList>
            <person name="Ribeiro J.M."/>
            <person name="Scarpassa V."/>
            <person name="Calvo E."/>
        </authorList>
    </citation>
    <scope>NUCLEOTIDE SEQUENCE</scope>
</reference>
<name>A0A2M4DCV0_ANODA</name>
<dbReference type="EMBL" id="GGFL01011235">
    <property type="protein sequence ID" value="MBW75413.1"/>
    <property type="molecule type" value="Transcribed_RNA"/>
</dbReference>
<dbReference type="AlphaFoldDB" id="A0A2M4DCV0"/>
<proteinExistence type="predicted"/>
<evidence type="ECO:0000313" key="2">
    <source>
        <dbReference type="EMBL" id="MBW75413.1"/>
    </source>
</evidence>
<accession>A0A2M4DCV0</accession>